<keyword evidence="2" id="KW-1185">Reference proteome</keyword>
<dbReference type="RefSeq" id="XP_018985472.1">
    <property type="nucleotide sequence ID" value="XM_019132650.1"/>
</dbReference>
<evidence type="ECO:0000313" key="2">
    <source>
        <dbReference type="Proteomes" id="UP000094336"/>
    </source>
</evidence>
<gene>
    <name evidence="1" type="ORF">BABINDRAFT_7622</name>
</gene>
<dbReference type="InterPro" id="IPR036866">
    <property type="entry name" value="RibonucZ/Hydroxyglut_hydro"/>
</dbReference>
<dbReference type="Proteomes" id="UP000094336">
    <property type="component" value="Unassembled WGS sequence"/>
</dbReference>
<dbReference type="Gene3D" id="3.60.15.10">
    <property type="entry name" value="Ribonuclease Z/Hydroxyacylglutathione hydrolase-like"/>
    <property type="match status" value="1"/>
</dbReference>
<organism evidence="1 2">
    <name type="scientific">Babjeviella inositovora NRRL Y-12698</name>
    <dbReference type="NCBI Taxonomy" id="984486"/>
    <lineage>
        <taxon>Eukaryota</taxon>
        <taxon>Fungi</taxon>
        <taxon>Dikarya</taxon>
        <taxon>Ascomycota</taxon>
        <taxon>Saccharomycotina</taxon>
        <taxon>Pichiomycetes</taxon>
        <taxon>Serinales incertae sedis</taxon>
        <taxon>Babjeviella</taxon>
    </lineage>
</organism>
<dbReference type="SUPFAM" id="SSF56281">
    <property type="entry name" value="Metallo-hydrolase/oxidoreductase"/>
    <property type="match status" value="1"/>
</dbReference>
<dbReference type="OrthoDB" id="421671at2759"/>
<evidence type="ECO:0008006" key="3">
    <source>
        <dbReference type="Google" id="ProtNLM"/>
    </source>
</evidence>
<accession>A0A1E3QRM2</accession>
<dbReference type="InterPro" id="IPR025638">
    <property type="entry name" value="DUF4336"/>
</dbReference>
<protein>
    <recommendedName>
        <fullName evidence="3">Metallo-beta-lactamase domain-containing protein</fullName>
    </recommendedName>
</protein>
<dbReference type="PANTHER" id="PTHR33835">
    <property type="entry name" value="YALI0C07656P"/>
    <property type="match status" value="1"/>
</dbReference>
<reference evidence="2" key="1">
    <citation type="submission" date="2016-05" db="EMBL/GenBank/DDBJ databases">
        <title>Comparative genomics of biotechnologically important yeasts.</title>
        <authorList>
            <consortium name="DOE Joint Genome Institute"/>
            <person name="Riley R."/>
            <person name="Haridas S."/>
            <person name="Wolfe K.H."/>
            <person name="Lopes M.R."/>
            <person name="Hittinger C.T."/>
            <person name="Goker M."/>
            <person name="Salamov A."/>
            <person name="Wisecaver J."/>
            <person name="Long T.M."/>
            <person name="Aerts A.L."/>
            <person name="Barry K."/>
            <person name="Choi C."/>
            <person name="Clum A."/>
            <person name="Coughlan A.Y."/>
            <person name="Deshpande S."/>
            <person name="Douglass A.P."/>
            <person name="Hanson S.J."/>
            <person name="Klenk H.-P."/>
            <person name="Labutti K."/>
            <person name="Lapidus A."/>
            <person name="Lindquist E."/>
            <person name="Lipzen A."/>
            <person name="Meier-Kolthoff J.P."/>
            <person name="Ohm R.A."/>
            <person name="Otillar R.P."/>
            <person name="Pangilinan J."/>
            <person name="Peng Y."/>
            <person name="Rokas A."/>
            <person name="Rosa C.A."/>
            <person name="Scheuner C."/>
            <person name="Sibirny A.A."/>
            <person name="Slot J.C."/>
            <person name="Stielow J.B."/>
            <person name="Sun H."/>
            <person name="Kurtzman C.P."/>
            <person name="Blackwell M."/>
            <person name="Grigoriev I.V."/>
            <person name="Jeffries T.W."/>
        </authorList>
    </citation>
    <scope>NUCLEOTIDE SEQUENCE [LARGE SCALE GENOMIC DNA]</scope>
    <source>
        <strain evidence="2">NRRL Y-12698</strain>
    </source>
</reference>
<name>A0A1E3QRM2_9ASCO</name>
<sequence>MPYHFPLGGTSRQLTPLVTIHSCPFTRGPVIKFGARMALIKLPNTNVVVWSALPYGPEAELCFASIGKHAKVSNVIIPDFEHTMAARDYVNQFPGVSVVGMEGVDESRVTPLTGGKFTAEHANKVLKGSELAQILKGENAQDLVDNFEFVYVPGHQNHELVMFHPESKTLFEADLLFNIQPKSEQYGNINPTTGLSFIARYLQPYSKVGNWLLSKIIPVSEGNKQGLAAIASWEFERIVMCHGEVIEGKQASKLAFDAAFAGHYK</sequence>
<dbReference type="PANTHER" id="PTHR33835:SF1">
    <property type="entry name" value="METALLO-BETA-LACTAMASE DOMAIN-CONTAINING PROTEIN"/>
    <property type="match status" value="1"/>
</dbReference>
<dbReference type="GeneID" id="30150503"/>
<dbReference type="EMBL" id="KV454430">
    <property type="protein sequence ID" value="ODQ80144.1"/>
    <property type="molecule type" value="Genomic_DNA"/>
</dbReference>
<evidence type="ECO:0000313" key="1">
    <source>
        <dbReference type="EMBL" id="ODQ80144.1"/>
    </source>
</evidence>
<proteinExistence type="predicted"/>
<dbReference type="AlphaFoldDB" id="A0A1E3QRM2"/>